<evidence type="ECO:0000313" key="1">
    <source>
        <dbReference type="EMBL" id="GFQ72771.1"/>
    </source>
</evidence>
<dbReference type="OrthoDB" id="10516109at2759"/>
<name>A0A8X6KG55_TRICU</name>
<evidence type="ECO:0000313" key="2">
    <source>
        <dbReference type="Proteomes" id="UP000887116"/>
    </source>
</evidence>
<protein>
    <submittedName>
        <fullName evidence="1">Uncharacterized protein</fullName>
    </submittedName>
</protein>
<dbReference type="Proteomes" id="UP000887116">
    <property type="component" value="Unassembled WGS sequence"/>
</dbReference>
<gene>
    <name evidence="1" type="ORF">TNCT_246811</name>
</gene>
<reference evidence="1" key="1">
    <citation type="submission" date="2020-07" db="EMBL/GenBank/DDBJ databases">
        <title>Multicomponent nature underlies the extraordinary mechanical properties of spider dragline silk.</title>
        <authorList>
            <person name="Kono N."/>
            <person name="Nakamura H."/>
            <person name="Mori M."/>
            <person name="Yoshida Y."/>
            <person name="Ohtoshi R."/>
            <person name="Malay A.D."/>
            <person name="Moran D.A.P."/>
            <person name="Tomita M."/>
            <person name="Numata K."/>
            <person name="Arakawa K."/>
        </authorList>
    </citation>
    <scope>NUCLEOTIDE SEQUENCE</scope>
</reference>
<comment type="caution">
    <text evidence="1">The sequence shown here is derived from an EMBL/GenBank/DDBJ whole genome shotgun (WGS) entry which is preliminary data.</text>
</comment>
<proteinExistence type="predicted"/>
<dbReference type="EMBL" id="BMAO01001358">
    <property type="protein sequence ID" value="GFQ72771.1"/>
    <property type="molecule type" value="Genomic_DNA"/>
</dbReference>
<sequence length="70" mass="7949">MHRLIVPTTNSCSQEMTAVTLLPHIFQNLKGRFEVDPHSASLGFWGYRVEFRVCLYYLLNCDALSGSNIS</sequence>
<keyword evidence="2" id="KW-1185">Reference proteome</keyword>
<accession>A0A8X6KG55</accession>
<dbReference type="AlphaFoldDB" id="A0A8X6KG55"/>
<organism evidence="1 2">
    <name type="scientific">Trichonephila clavata</name>
    <name type="common">Joro spider</name>
    <name type="synonym">Nephila clavata</name>
    <dbReference type="NCBI Taxonomy" id="2740835"/>
    <lineage>
        <taxon>Eukaryota</taxon>
        <taxon>Metazoa</taxon>
        <taxon>Ecdysozoa</taxon>
        <taxon>Arthropoda</taxon>
        <taxon>Chelicerata</taxon>
        <taxon>Arachnida</taxon>
        <taxon>Araneae</taxon>
        <taxon>Araneomorphae</taxon>
        <taxon>Entelegynae</taxon>
        <taxon>Araneoidea</taxon>
        <taxon>Nephilidae</taxon>
        <taxon>Trichonephila</taxon>
    </lineage>
</organism>